<dbReference type="EMBL" id="JAKWBI020000153">
    <property type="protein sequence ID" value="KAJ2901414.1"/>
    <property type="molecule type" value="Genomic_DNA"/>
</dbReference>
<comment type="caution">
    <text evidence="1">The sequence shown here is derived from an EMBL/GenBank/DDBJ whole genome shotgun (WGS) entry which is preliminary data.</text>
</comment>
<dbReference type="AlphaFoldDB" id="A0AAD5WSU7"/>
<protein>
    <submittedName>
        <fullName evidence="1">Uncharacterized protein</fullName>
    </submittedName>
</protein>
<evidence type="ECO:0000313" key="2">
    <source>
        <dbReference type="Proteomes" id="UP001201980"/>
    </source>
</evidence>
<evidence type="ECO:0000313" key="1">
    <source>
        <dbReference type="EMBL" id="KAJ2901414.1"/>
    </source>
</evidence>
<accession>A0AAD5WSU7</accession>
<proteinExistence type="predicted"/>
<gene>
    <name evidence="1" type="ORF">MKZ38_001896</name>
</gene>
<keyword evidence="2" id="KW-1185">Reference proteome</keyword>
<reference evidence="1" key="1">
    <citation type="submission" date="2022-07" db="EMBL/GenBank/DDBJ databases">
        <title>Draft genome sequence of Zalerion maritima ATCC 34329, a (micro)plastics degrading marine fungus.</title>
        <authorList>
            <person name="Paco A."/>
            <person name="Goncalves M.F.M."/>
            <person name="Rocha-Santos T.A.P."/>
            <person name="Alves A."/>
        </authorList>
    </citation>
    <scope>NUCLEOTIDE SEQUENCE</scope>
    <source>
        <strain evidence="1">ATCC 34329</strain>
    </source>
</reference>
<dbReference type="Proteomes" id="UP001201980">
    <property type="component" value="Unassembled WGS sequence"/>
</dbReference>
<sequence>MGDLADLAFLEQHAAKTQLYDDGKWCVGFSPNKLPRLRKLRFADRGLHLQAFLMNELDNAVSTDLKVACCLDPYVDDVRGASSTIPLCSLSGWERYERGFMKPSGEDIPDECP</sequence>
<name>A0AAD5WSU7_9PEZI</name>
<organism evidence="1 2">
    <name type="scientific">Zalerion maritima</name>
    <dbReference type="NCBI Taxonomy" id="339359"/>
    <lineage>
        <taxon>Eukaryota</taxon>
        <taxon>Fungi</taxon>
        <taxon>Dikarya</taxon>
        <taxon>Ascomycota</taxon>
        <taxon>Pezizomycotina</taxon>
        <taxon>Sordariomycetes</taxon>
        <taxon>Lulworthiomycetidae</taxon>
        <taxon>Lulworthiales</taxon>
        <taxon>Lulworthiaceae</taxon>
        <taxon>Zalerion</taxon>
    </lineage>
</organism>